<dbReference type="PROSITE" id="PS51864">
    <property type="entry name" value="ASTACIN"/>
    <property type="match status" value="1"/>
</dbReference>
<comment type="caution">
    <text evidence="8">Lacks conserved residue(s) required for the propagation of feature annotation.</text>
</comment>
<dbReference type="GO" id="GO:0006508">
    <property type="term" value="P:proteolysis"/>
    <property type="evidence" value="ECO:0007669"/>
    <property type="project" value="UniProtKB-KW"/>
</dbReference>
<dbReference type="InterPro" id="IPR006026">
    <property type="entry name" value="Peptidase_Metallo"/>
</dbReference>
<evidence type="ECO:0000256" key="6">
    <source>
        <dbReference type="ARBA" id="ARBA00023157"/>
    </source>
</evidence>
<comment type="cofactor">
    <cofactor evidence="9 10">
        <name>Zn(2+)</name>
        <dbReference type="ChEBI" id="CHEBI:29105"/>
    </cofactor>
    <text evidence="9 10">Binds 1 zinc ion per subunit.</text>
</comment>
<dbReference type="InterPro" id="IPR036383">
    <property type="entry name" value="TSP1_rpt_sf"/>
</dbReference>
<evidence type="ECO:0000256" key="2">
    <source>
        <dbReference type="ARBA" id="ARBA00022723"/>
    </source>
</evidence>
<dbReference type="Pfam" id="PF00059">
    <property type="entry name" value="Lectin_C"/>
    <property type="match status" value="1"/>
</dbReference>
<dbReference type="Gene3D" id="2.60.120.290">
    <property type="entry name" value="Spermadhesin, CUB domain"/>
    <property type="match status" value="2"/>
</dbReference>
<dbReference type="SMART" id="SM00034">
    <property type="entry name" value="CLECT"/>
    <property type="match status" value="1"/>
</dbReference>
<proteinExistence type="predicted"/>
<feature type="binding site" evidence="9">
    <location>
        <position position="110"/>
    </location>
    <ligand>
        <name>Zn(2+)</name>
        <dbReference type="ChEBI" id="CHEBI:29105"/>
        <note>catalytic</note>
    </ligand>
</feature>
<dbReference type="Pfam" id="PF00090">
    <property type="entry name" value="TSP_1"/>
    <property type="match status" value="2"/>
</dbReference>
<dbReference type="InterPro" id="IPR024079">
    <property type="entry name" value="MetalloPept_cat_dom_sf"/>
</dbReference>
<dbReference type="SMART" id="SM00209">
    <property type="entry name" value="TSP1"/>
    <property type="match status" value="2"/>
</dbReference>
<dbReference type="SMART" id="SM00042">
    <property type="entry name" value="CUB"/>
    <property type="match status" value="2"/>
</dbReference>
<evidence type="ECO:0000313" key="12">
    <source>
        <dbReference type="Proteomes" id="UP001152795"/>
    </source>
</evidence>
<evidence type="ECO:0000256" key="9">
    <source>
        <dbReference type="PROSITE-ProRule" id="PRU01211"/>
    </source>
</evidence>
<dbReference type="SUPFAM" id="SSF56436">
    <property type="entry name" value="C-type lectin-like"/>
    <property type="match status" value="1"/>
</dbReference>
<dbReference type="InterPro" id="IPR000859">
    <property type="entry name" value="CUB_dom"/>
</dbReference>
<keyword evidence="5 9" id="KW-0482">Metalloprotease</keyword>
<protein>
    <recommendedName>
        <fullName evidence="10">Metalloendopeptidase</fullName>
        <ecNumber evidence="10">3.4.24.-</ecNumber>
    </recommendedName>
</protein>
<keyword evidence="7" id="KW-0325">Glycoprotein</keyword>
<comment type="caution">
    <text evidence="11">The sequence shown here is derived from an EMBL/GenBank/DDBJ whole genome shotgun (WGS) entry which is preliminary data.</text>
</comment>
<name>A0A7D9J4Q0_PARCT</name>
<evidence type="ECO:0000256" key="10">
    <source>
        <dbReference type="RuleBase" id="RU361183"/>
    </source>
</evidence>
<dbReference type="SMART" id="SM00235">
    <property type="entry name" value="ZnMc"/>
    <property type="match status" value="1"/>
</dbReference>
<dbReference type="PROSITE" id="PS01180">
    <property type="entry name" value="CUB"/>
    <property type="match status" value="2"/>
</dbReference>
<evidence type="ECO:0000256" key="5">
    <source>
        <dbReference type="ARBA" id="ARBA00023049"/>
    </source>
</evidence>
<keyword evidence="4 9" id="KW-0862">Zinc</keyword>
<reference evidence="11" key="1">
    <citation type="submission" date="2020-04" db="EMBL/GenBank/DDBJ databases">
        <authorList>
            <person name="Alioto T."/>
            <person name="Alioto T."/>
            <person name="Gomez Garrido J."/>
        </authorList>
    </citation>
    <scope>NUCLEOTIDE SEQUENCE</scope>
    <source>
        <strain evidence="11">A484AB</strain>
    </source>
</reference>
<dbReference type="SUPFAM" id="SSF82895">
    <property type="entry name" value="TSP-1 type 1 repeat"/>
    <property type="match status" value="2"/>
</dbReference>
<dbReference type="PROSITE" id="PS00615">
    <property type="entry name" value="C_TYPE_LECTIN_1"/>
    <property type="match status" value="1"/>
</dbReference>
<dbReference type="PANTHER" id="PTHR10127">
    <property type="entry name" value="DISCOIDIN, CUB, EGF, LAMININ , AND ZINC METALLOPROTEASE DOMAIN CONTAINING"/>
    <property type="match status" value="1"/>
</dbReference>
<evidence type="ECO:0000313" key="11">
    <source>
        <dbReference type="EMBL" id="CAB4021952.1"/>
    </source>
</evidence>
<dbReference type="PROSITE" id="PS50041">
    <property type="entry name" value="C_TYPE_LECTIN_2"/>
    <property type="match status" value="1"/>
</dbReference>
<dbReference type="CDD" id="cd00037">
    <property type="entry name" value="CLECT"/>
    <property type="match status" value="1"/>
</dbReference>
<keyword evidence="2 9" id="KW-0479">Metal-binding</keyword>
<keyword evidence="1 9" id="KW-0645">Protease</keyword>
<dbReference type="InterPro" id="IPR001506">
    <property type="entry name" value="Peptidase_M12A"/>
</dbReference>
<dbReference type="SUPFAM" id="SSF55486">
    <property type="entry name" value="Metalloproteases ('zincins'), catalytic domain"/>
    <property type="match status" value="1"/>
</dbReference>
<dbReference type="Pfam" id="PF01400">
    <property type="entry name" value="Astacin"/>
    <property type="match status" value="1"/>
</dbReference>
<dbReference type="Gene3D" id="3.40.390.10">
    <property type="entry name" value="Collagenase (Catalytic Domain)"/>
    <property type="match status" value="1"/>
</dbReference>
<dbReference type="InterPro" id="IPR034035">
    <property type="entry name" value="Astacin-like_dom"/>
</dbReference>
<dbReference type="CDD" id="cd04280">
    <property type="entry name" value="ZnMc_astacin_like"/>
    <property type="match status" value="1"/>
</dbReference>
<dbReference type="InterPro" id="IPR035914">
    <property type="entry name" value="Sperma_CUB_dom_sf"/>
</dbReference>
<dbReference type="Proteomes" id="UP001152795">
    <property type="component" value="Unassembled WGS sequence"/>
</dbReference>
<evidence type="ECO:0000256" key="7">
    <source>
        <dbReference type="ARBA" id="ARBA00023180"/>
    </source>
</evidence>
<evidence type="ECO:0000256" key="4">
    <source>
        <dbReference type="ARBA" id="ARBA00022833"/>
    </source>
</evidence>
<dbReference type="PRINTS" id="PR00480">
    <property type="entry name" value="ASTACIN"/>
</dbReference>
<dbReference type="Pfam" id="PF00431">
    <property type="entry name" value="CUB"/>
    <property type="match status" value="2"/>
</dbReference>
<dbReference type="InterPro" id="IPR018378">
    <property type="entry name" value="C-type_lectin_CS"/>
</dbReference>
<dbReference type="CDD" id="cd00041">
    <property type="entry name" value="CUB"/>
    <property type="match status" value="2"/>
</dbReference>
<dbReference type="PROSITE" id="PS50092">
    <property type="entry name" value="TSP1"/>
    <property type="match status" value="2"/>
</dbReference>
<accession>A0A7D9J4Q0</accession>
<dbReference type="Gene3D" id="3.10.100.10">
    <property type="entry name" value="Mannose-Binding Protein A, subunit A"/>
    <property type="match status" value="1"/>
</dbReference>
<keyword evidence="6" id="KW-1015">Disulfide bond</keyword>
<dbReference type="OrthoDB" id="291007at2759"/>
<dbReference type="InterPro" id="IPR000884">
    <property type="entry name" value="TSP1_rpt"/>
</dbReference>
<evidence type="ECO:0000256" key="1">
    <source>
        <dbReference type="ARBA" id="ARBA00022670"/>
    </source>
</evidence>
<feature type="binding site" evidence="9">
    <location>
        <position position="120"/>
    </location>
    <ligand>
        <name>Zn(2+)</name>
        <dbReference type="ChEBI" id="CHEBI:29105"/>
        <note>catalytic</note>
    </ligand>
</feature>
<evidence type="ECO:0000256" key="8">
    <source>
        <dbReference type="PROSITE-ProRule" id="PRU00059"/>
    </source>
</evidence>
<dbReference type="AlphaFoldDB" id="A0A7D9J4Q0"/>
<dbReference type="GO" id="GO:0004222">
    <property type="term" value="F:metalloendopeptidase activity"/>
    <property type="evidence" value="ECO:0007669"/>
    <property type="project" value="UniProtKB-UniRule"/>
</dbReference>
<dbReference type="EMBL" id="CACRXK020011730">
    <property type="protein sequence ID" value="CAB4021952.1"/>
    <property type="molecule type" value="Genomic_DNA"/>
</dbReference>
<dbReference type="GO" id="GO:0008270">
    <property type="term" value="F:zinc ion binding"/>
    <property type="evidence" value="ECO:0007669"/>
    <property type="project" value="UniProtKB-UniRule"/>
</dbReference>
<feature type="binding site" evidence="9">
    <location>
        <position position="114"/>
    </location>
    <ligand>
        <name>Zn(2+)</name>
        <dbReference type="ChEBI" id="CHEBI:29105"/>
        <note>catalytic</note>
    </ligand>
</feature>
<sequence>MRFPMAQSDAVEGQEDAPIRDRSALWPGGVIPYEFGNTIGGQRWFKKLITGAMSEWEAKTCIKFRRKTVYDRNYVHIHIGNGCNSDVGMVGGRQTISLGNGCAHHSVVLHELGHVVGFWHEQNRPDRDSYVRIVTKNIIPKLLFAFHKYSTHKINSLGVPYDYKSIMHYSRTAFTKNRRDTIVALDGKTTRFGNNHLSSLDILQANRLYKCPDKANQYPSFPEDFAFTFSRLSSHQCTRLYEPRDGYWRNVYLCVKSGKKPVKIRWSNKGPLSQMACTRVYSNEKHYYLGWNDNYLCVPTKSPYKFRWSLRGPISGYQCLQWRYPRDRRWGSTKYLCAKSDDKPVDGRWSPWSVWSQCTKKCGSGYQHRKRECTNPRPKNGGRSCGTRSYQTRYCNKHRCSDLPKWPEDFTYRYHHYTPSTSTCIRTYERSNYFQWNNYYFCSRPGRQDINMKWSDYGPIRHMRCVLINEPRELRKNGWYDNYLCVPKSSPYRFRWSYSGPINGLSCIQWMAKKGYHGWNDNYLCANRFDGNPVIATTPKPKPIHGGWTTWGVWSKCSKSCATGSRMRLRSCSNPYPQNGGRTCYGGREMRQNCNTQECPRVCGLTFTGNRGTFRSPRDKRGQFSCTWTIQVPTGYRVRLNFGFFSVGASRADCRRGSDYVTIRSGQYSTSLLLKSLCGSGVPGNVYSSGNIMRVTLTSANNIRQAGFSATWLALRIPTVPPTVRQECGGTLTHSKGNITTPNYPNKYPSKQDCIWIIKVPVHKLLKLRFLSFDVERHSQCRYDYVEIRDGSSQRSTLLETFCGNTLPKSITAFANSLWIKFHSDSTQARRGFKAEYYTERRSLGCGGKKWKLYVSEDDSSQYCYLIRYKRATWTSARADCKRKKSDLLSIASSDEQWFVRNELMAETKYYELWMGYNDLRREGQWAWSDRSEVNFNNWGGGDPNNGGRRKNEDCGVLKPDGKWNDFPCNHRFMYICKRKLS</sequence>
<gene>
    <name evidence="11" type="ORF">PACLA_8A001755</name>
</gene>
<dbReference type="InterPro" id="IPR001304">
    <property type="entry name" value="C-type_lectin-like"/>
</dbReference>
<dbReference type="FunFam" id="2.20.100.10:FF:000002">
    <property type="entry name" value="Unc-5 netrin receptor C"/>
    <property type="match status" value="2"/>
</dbReference>
<dbReference type="Gene3D" id="2.20.100.10">
    <property type="entry name" value="Thrombospondin type-1 (TSP1) repeat"/>
    <property type="match status" value="2"/>
</dbReference>
<dbReference type="SUPFAM" id="SSF49854">
    <property type="entry name" value="Spermadhesin, CUB domain"/>
    <property type="match status" value="2"/>
</dbReference>
<organism evidence="11 12">
    <name type="scientific">Paramuricea clavata</name>
    <name type="common">Red gorgonian</name>
    <name type="synonym">Violescent sea-whip</name>
    <dbReference type="NCBI Taxonomy" id="317549"/>
    <lineage>
        <taxon>Eukaryota</taxon>
        <taxon>Metazoa</taxon>
        <taxon>Cnidaria</taxon>
        <taxon>Anthozoa</taxon>
        <taxon>Octocorallia</taxon>
        <taxon>Malacalcyonacea</taxon>
        <taxon>Plexauridae</taxon>
        <taxon>Paramuricea</taxon>
    </lineage>
</organism>
<dbReference type="InterPro" id="IPR016186">
    <property type="entry name" value="C-type_lectin-like/link_sf"/>
</dbReference>
<dbReference type="FunFam" id="2.60.120.290:FF:000013">
    <property type="entry name" value="Membrane frizzled-related protein"/>
    <property type="match status" value="1"/>
</dbReference>
<dbReference type="EC" id="3.4.24.-" evidence="10"/>
<evidence type="ECO:0000256" key="3">
    <source>
        <dbReference type="ARBA" id="ARBA00022801"/>
    </source>
</evidence>
<dbReference type="PANTHER" id="PTHR10127:SF893">
    <property type="entry name" value="METALLOENDOPEPTIDASE"/>
    <property type="match status" value="1"/>
</dbReference>
<dbReference type="InterPro" id="IPR016187">
    <property type="entry name" value="CTDL_fold"/>
</dbReference>
<keyword evidence="3 9" id="KW-0378">Hydrolase</keyword>
<feature type="active site" evidence="9">
    <location>
        <position position="111"/>
    </location>
</feature>
<keyword evidence="12" id="KW-1185">Reference proteome</keyword>